<sequence length="316" mass="35967">MLKHKTTPLQPIEHPLFNEHKIRVLVKREELNHELIQGNKLYKLELNLKHFRNSDKKFLLTFGGAYSNHIAATAAAAHQFQIPAIGVIRGDELAANPAKWSHTLVEAQRNGMHLVFIRRPDYRLKTRDDFLSLLQQNYAEQLADFVDPQFDPQNAYILPEGGSNQLAVQGFQSLAEELDQQCPQWTNLYCAVGTGATLAGLSAYSQYDIRRILNGVATINDSDYLMPQIAQWITTVQPQQSNRWQLRQNCHAGGYAKTDPELEQFIQEIWPQFRIPIEPVYTAKAFHCFWKDLINHEISKDSVVVLLHTGGLQGVG</sequence>
<evidence type="ECO:0000256" key="3">
    <source>
        <dbReference type="ARBA" id="ARBA00022898"/>
    </source>
</evidence>
<dbReference type="GO" id="GO:0019148">
    <property type="term" value="F:D-cysteine desulfhydrase activity"/>
    <property type="evidence" value="ECO:0007669"/>
    <property type="project" value="TreeGrafter"/>
</dbReference>
<dbReference type="PANTHER" id="PTHR43780">
    <property type="entry name" value="1-AMINOCYCLOPROPANE-1-CARBOXYLATE DEAMINASE-RELATED"/>
    <property type="match status" value="1"/>
</dbReference>
<keyword evidence="3 5" id="KW-0663">Pyridoxal phosphate</keyword>
<dbReference type="PANTHER" id="PTHR43780:SF2">
    <property type="entry name" value="1-AMINOCYCLOPROPANE-1-CARBOXYLATE DEAMINASE-RELATED"/>
    <property type="match status" value="1"/>
</dbReference>
<accession>A0A7D4SIR1</accession>
<evidence type="ECO:0000256" key="4">
    <source>
        <dbReference type="PIRSR" id="PIRSR006278-1"/>
    </source>
</evidence>
<dbReference type="PIRSF" id="PIRSF006278">
    <property type="entry name" value="ACCD_DCysDesulf"/>
    <property type="match status" value="1"/>
</dbReference>
<comment type="cofactor">
    <cofactor evidence="1">
        <name>pyridoxal 5'-phosphate</name>
        <dbReference type="ChEBI" id="CHEBI:597326"/>
    </cofactor>
</comment>
<dbReference type="Gene3D" id="3.40.50.1100">
    <property type="match status" value="2"/>
</dbReference>
<name>A0A7D4SIR1_9GAMM</name>
<keyword evidence="8" id="KW-1185">Reference proteome</keyword>
<organism evidence="7 8">
    <name type="scientific">Thiomicrorhabdus xiamenensis</name>
    <dbReference type="NCBI Taxonomy" id="2739063"/>
    <lineage>
        <taxon>Bacteria</taxon>
        <taxon>Pseudomonadati</taxon>
        <taxon>Pseudomonadota</taxon>
        <taxon>Gammaproteobacteria</taxon>
        <taxon>Thiotrichales</taxon>
        <taxon>Piscirickettsiaceae</taxon>
        <taxon>Thiomicrorhabdus</taxon>
    </lineage>
</organism>
<gene>
    <name evidence="7" type="ORF">HQN79_05245</name>
</gene>
<dbReference type="KEGG" id="txa:HQN79_05245"/>
<dbReference type="SUPFAM" id="SSF53686">
    <property type="entry name" value="Tryptophan synthase beta subunit-like PLP-dependent enzymes"/>
    <property type="match status" value="1"/>
</dbReference>
<dbReference type="Pfam" id="PF00291">
    <property type="entry name" value="PALP"/>
    <property type="match status" value="1"/>
</dbReference>
<evidence type="ECO:0000256" key="2">
    <source>
        <dbReference type="ARBA" id="ARBA00008639"/>
    </source>
</evidence>
<dbReference type="AlphaFoldDB" id="A0A7D4SIR1"/>
<dbReference type="InterPro" id="IPR001926">
    <property type="entry name" value="TrpB-like_PALP"/>
</dbReference>
<evidence type="ECO:0000256" key="1">
    <source>
        <dbReference type="ARBA" id="ARBA00001933"/>
    </source>
</evidence>
<dbReference type="InterPro" id="IPR036052">
    <property type="entry name" value="TrpB-like_PALP_sf"/>
</dbReference>
<dbReference type="InterPro" id="IPR027278">
    <property type="entry name" value="ACCD_DCysDesulf"/>
</dbReference>
<evidence type="ECO:0000313" key="7">
    <source>
        <dbReference type="EMBL" id="QKI89019.1"/>
    </source>
</evidence>
<evidence type="ECO:0000256" key="5">
    <source>
        <dbReference type="PIRSR" id="PIRSR006278-2"/>
    </source>
</evidence>
<feature type="domain" description="Tryptophan synthase beta chain-like PALP" evidence="6">
    <location>
        <begin position="5"/>
        <end position="310"/>
    </location>
</feature>
<proteinExistence type="inferred from homology"/>
<dbReference type="EMBL" id="CP054020">
    <property type="protein sequence ID" value="QKI89019.1"/>
    <property type="molecule type" value="Genomic_DNA"/>
</dbReference>
<comment type="similarity">
    <text evidence="2">Belongs to the ACC deaminase/D-cysteine desulfhydrase family.</text>
</comment>
<protein>
    <submittedName>
        <fullName evidence="7">Pyridoxal-phosphate dependent enzyme</fullName>
    </submittedName>
</protein>
<dbReference type="RefSeq" id="WP_173284756.1">
    <property type="nucleotide sequence ID" value="NZ_CP054020.1"/>
</dbReference>
<feature type="modified residue" description="N6-(pyridoxal phosphate)lysine" evidence="5">
    <location>
        <position position="40"/>
    </location>
</feature>
<reference evidence="7 8" key="1">
    <citation type="submission" date="2020-05" db="EMBL/GenBank/DDBJ databases">
        <title>Thiomicrorhabdus sediminis sp.nov. and Thiomicrorhabdus xiamenensis sp.nov., novel sulfur-oxidizing bacteria isolated from coastal sediment.</title>
        <authorList>
            <person name="Liu X."/>
        </authorList>
    </citation>
    <scope>NUCLEOTIDE SEQUENCE [LARGE SCALE GENOMIC DNA]</scope>
    <source>
        <strain evidence="7 8">G2</strain>
    </source>
</reference>
<feature type="active site" description="Nucleophile" evidence="4">
    <location>
        <position position="67"/>
    </location>
</feature>
<evidence type="ECO:0000259" key="6">
    <source>
        <dbReference type="Pfam" id="PF00291"/>
    </source>
</evidence>
<dbReference type="Proteomes" id="UP000504724">
    <property type="component" value="Chromosome"/>
</dbReference>
<evidence type="ECO:0000313" key="8">
    <source>
        <dbReference type="Proteomes" id="UP000504724"/>
    </source>
</evidence>